<accession>A0A4Y7KWA4</accession>
<feature type="signal peptide" evidence="4">
    <location>
        <begin position="1"/>
        <end position="16"/>
    </location>
</feature>
<protein>
    <submittedName>
        <fullName evidence="5">Uncharacterized protein</fullName>
    </submittedName>
</protein>
<organism evidence="5 6">
    <name type="scientific">Papaver somniferum</name>
    <name type="common">Opium poppy</name>
    <dbReference type="NCBI Taxonomy" id="3469"/>
    <lineage>
        <taxon>Eukaryota</taxon>
        <taxon>Viridiplantae</taxon>
        <taxon>Streptophyta</taxon>
        <taxon>Embryophyta</taxon>
        <taxon>Tracheophyta</taxon>
        <taxon>Spermatophyta</taxon>
        <taxon>Magnoliopsida</taxon>
        <taxon>Ranunculales</taxon>
        <taxon>Papaveraceae</taxon>
        <taxon>Papaveroideae</taxon>
        <taxon>Papaver</taxon>
    </lineage>
</organism>
<keyword evidence="2" id="KW-0806">Transcription termination</keyword>
<reference evidence="5 6" key="1">
    <citation type="journal article" date="2018" name="Science">
        <title>The opium poppy genome and morphinan production.</title>
        <authorList>
            <person name="Guo L."/>
            <person name="Winzer T."/>
            <person name="Yang X."/>
            <person name="Li Y."/>
            <person name="Ning Z."/>
            <person name="He Z."/>
            <person name="Teodor R."/>
            <person name="Lu Y."/>
            <person name="Bowser T.A."/>
            <person name="Graham I.A."/>
            <person name="Ye K."/>
        </authorList>
    </citation>
    <scope>NUCLEOTIDE SEQUENCE [LARGE SCALE GENOMIC DNA]</scope>
    <source>
        <strain evidence="6">cv. HN1</strain>
        <tissue evidence="5">Leaves</tissue>
    </source>
</reference>
<keyword evidence="2" id="KW-0804">Transcription</keyword>
<keyword evidence="2" id="KW-0805">Transcription regulation</keyword>
<keyword evidence="3" id="KW-0809">Transit peptide</keyword>
<dbReference type="OMA" id="EVYESWG"/>
<comment type="similarity">
    <text evidence="1">Belongs to the mTERF family.</text>
</comment>
<dbReference type="Pfam" id="PF02536">
    <property type="entry name" value="mTERF"/>
    <property type="match status" value="2"/>
</dbReference>
<name>A0A4Y7KWA4_PAPSO</name>
<evidence type="ECO:0000313" key="5">
    <source>
        <dbReference type="EMBL" id="RZC76229.1"/>
    </source>
</evidence>
<dbReference type="Gramene" id="RZC76229">
    <property type="protein sequence ID" value="RZC76229"/>
    <property type="gene ID" value="C5167_000538"/>
</dbReference>
<dbReference type="FunFam" id="1.25.70.10:FF:000001">
    <property type="entry name" value="Mitochondrial transcription termination factor-like"/>
    <property type="match status" value="1"/>
</dbReference>
<dbReference type="GO" id="GO:0003676">
    <property type="term" value="F:nucleic acid binding"/>
    <property type="evidence" value="ECO:0007669"/>
    <property type="project" value="InterPro"/>
</dbReference>
<dbReference type="PANTHER" id="PTHR13068">
    <property type="entry name" value="CGI-12 PROTEIN-RELATED"/>
    <property type="match status" value="1"/>
</dbReference>
<evidence type="ECO:0000313" key="6">
    <source>
        <dbReference type="Proteomes" id="UP000316621"/>
    </source>
</evidence>
<evidence type="ECO:0000256" key="3">
    <source>
        <dbReference type="ARBA" id="ARBA00022946"/>
    </source>
</evidence>
<keyword evidence="6" id="KW-1185">Reference proteome</keyword>
<sequence length="374" mass="42312">MFRSVWITSIFFSSFCTDTSNNGDLTSSDSDSSFVVSYLINSCGLSESEAISTSEKLNFKTTTKPDSVLTLLKAYGFTELHISKIITKHPSILSSDPHNTLKPKLDFFKSKGLYGTDLADFFSIGPRILMNSFSKVIIPSFDTLKGILDSDENVIKMIKRNSWILSTCGVENVMVNIELLRNQGVPETKITNYLIWHSRVFTQDADKFRKIVEKTKEMGFNPLYTTFLVAIHALASMTEVNWKNKMDVYKRWGWSEAQIQAAFRRNPRCMMASEKKIMAIMSFLVNEMGYDSSSAAESPLIFDRSLKGRIIPRCSVTKILVSKGLIKELIPLSAVSAMIDEAFLEKFVLKYEQQVPGLMKLFKGQLNCHQLLQN</sequence>
<gene>
    <name evidence="5" type="ORF">C5167_000538</name>
</gene>
<dbReference type="Gene3D" id="1.25.70.10">
    <property type="entry name" value="Transcription termination factor 3, mitochondrial"/>
    <property type="match status" value="1"/>
</dbReference>
<dbReference type="Proteomes" id="UP000316621">
    <property type="component" value="Chromosome 9"/>
</dbReference>
<evidence type="ECO:0000256" key="2">
    <source>
        <dbReference type="ARBA" id="ARBA00022472"/>
    </source>
</evidence>
<evidence type="ECO:0000256" key="4">
    <source>
        <dbReference type="SAM" id="SignalP"/>
    </source>
</evidence>
<dbReference type="AlphaFoldDB" id="A0A4Y7KWA4"/>
<dbReference type="GO" id="GO:0006353">
    <property type="term" value="P:DNA-templated transcription termination"/>
    <property type="evidence" value="ECO:0007669"/>
    <property type="project" value="UniProtKB-KW"/>
</dbReference>
<dbReference type="PANTHER" id="PTHR13068:SF166">
    <property type="entry name" value="TRANSCRIPTION TERMINATION FACTOR MTERF15, MITOCHONDRIAL-LIKE"/>
    <property type="match status" value="1"/>
</dbReference>
<dbReference type="SMART" id="SM00733">
    <property type="entry name" value="Mterf"/>
    <property type="match status" value="7"/>
</dbReference>
<feature type="chain" id="PRO_5021435376" evidence="4">
    <location>
        <begin position="17"/>
        <end position="374"/>
    </location>
</feature>
<keyword evidence="4" id="KW-0732">Signal</keyword>
<dbReference type="EMBL" id="CM010723">
    <property type="protein sequence ID" value="RZC76229.1"/>
    <property type="molecule type" value="Genomic_DNA"/>
</dbReference>
<evidence type="ECO:0000256" key="1">
    <source>
        <dbReference type="ARBA" id="ARBA00007692"/>
    </source>
</evidence>
<dbReference type="InterPro" id="IPR038538">
    <property type="entry name" value="MTERF_sf"/>
</dbReference>
<dbReference type="InterPro" id="IPR003690">
    <property type="entry name" value="MTERF"/>
</dbReference>
<proteinExistence type="inferred from homology"/>